<accession>A0A159Z207</accession>
<keyword evidence="2" id="KW-1185">Reference proteome</keyword>
<dbReference type="EMBL" id="CP012661">
    <property type="protein sequence ID" value="AMY68992.1"/>
    <property type="molecule type" value="Genomic_DNA"/>
</dbReference>
<protein>
    <submittedName>
        <fullName evidence="1">Uncharacterized protein</fullName>
    </submittedName>
</protein>
<dbReference type="RefSeq" id="WP_166507067.1">
    <property type="nucleotide sequence ID" value="NZ_CP012661.1"/>
</dbReference>
<evidence type="ECO:0000313" key="1">
    <source>
        <dbReference type="EMBL" id="AMY68992.1"/>
    </source>
</evidence>
<proteinExistence type="predicted"/>
<dbReference type="STRING" id="1335048.AKL17_1740"/>
<gene>
    <name evidence="1" type="ORF">AKL17_1740</name>
</gene>
<organism evidence="1 2">
    <name type="scientific">Frigidibacter mobilis</name>
    <dbReference type="NCBI Taxonomy" id="1335048"/>
    <lineage>
        <taxon>Bacteria</taxon>
        <taxon>Pseudomonadati</taxon>
        <taxon>Pseudomonadota</taxon>
        <taxon>Alphaproteobacteria</taxon>
        <taxon>Rhodobacterales</taxon>
        <taxon>Paracoccaceae</taxon>
        <taxon>Frigidibacter</taxon>
    </lineage>
</organism>
<dbReference type="KEGG" id="daa:AKL17_1740"/>
<dbReference type="AlphaFoldDB" id="A0A159Z207"/>
<dbReference type="Proteomes" id="UP000076128">
    <property type="component" value="Chromosome"/>
</dbReference>
<name>A0A159Z207_9RHOB</name>
<reference evidence="1 2" key="1">
    <citation type="submission" date="2015-09" db="EMBL/GenBank/DDBJ databases">
        <title>Complete genome sequence of Defluviimonas alba cai42t isolated from an oilfield in Xinjiang.</title>
        <authorList>
            <person name="Geng S."/>
            <person name="Pan X."/>
            <person name="Wu X."/>
        </authorList>
    </citation>
    <scope>NUCLEOTIDE SEQUENCE [LARGE SCALE GENOMIC DNA]</scope>
    <source>
        <strain evidence="2">cai42</strain>
    </source>
</reference>
<evidence type="ECO:0000313" key="2">
    <source>
        <dbReference type="Proteomes" id="UP000076128"/>
    </source>
</evidence>
<sequence>MRYSNFYNDLPEPWNRIATAYAEMNSQYAEIVGDAPFWHCEMTNTALLASAMWKLGFVAICEQQVTKLHYTGLRGRPYGYPNARLDLYFATEERGEWVEAKIVRVSPAGEPTKPMMGRVEATLLEAEAALRQITLSATKVEETASALVIGSVTLGPDLYGGAGKKKARKSALEALSVDLRNLCQHRLNTTSVLFADTEDDAVDADDGWRAAGVFLILSGERS</sequence>